<protein>
    <submittedName>
        <fullName evidence="1">Uncharacterized protein</fullName>
    </submittedName>
</protein>
<proteinExistence type="predicted"/>
<evidence type="ECO:0000313" key="2">
    <source>
        <dbReference type="Proteomes" id="UP000800040"/>
    </source>
</evidence>
<keyword evidence="2" id="KW-1185">Reference proteome</keyword>
<reference evidence="1" key="1">
    <citation type="submission" date="2020-01" db="EMBL/GenBank/DDBJ databases">
        <authorList>
            <consortium name="DOE Joint Genome Institute"/>
            <person name="Haridas S."/>
            <person name="Albert R."/>
            <person name="Binder M."/>
            <person name="Bloem J."/>
            <person name="Labutti K."/>
            <person name="Salamov A."/>
            <person name="Andreopoulos B."/>
            <person name="Baker S.E."/>
            <person name="Barry K."/>
            <person name="Bills G."/>
            <person name="Bluhm B.H."/>
            <person name="Cannon C."/>
            <person name="Castanera R."/>
            <person name="Culley D.E."/>
            <person name="Daum C."/>
            <person name="Ezra D."/>
            <person name="Gonzalez J.B."/>
            <person name="Henrissat B."/>
            <person name="Kuo A."/>
            <person name="Liang C."/>
            <person name="Lipzen A."/>
            <person name="Lutzoni F."/>
            <person name="Magnuson J."/>
            <person name="Mondo S."/>
            <person name="Nolan M."/>
            <person name="Ohm R."/>
            <person name="Pangilinan J."/>
            <person name="Park H.-J."/>
            <person name="Ramirez L."/>
            <person name="Alfaro M."/>
            <person name="Sun H."/>
            <person name="Tritt A."/>
            <person name="Yoshinaga Y."/>
            <person name="Zwiers L.-H."/>
            <person name="Turgeon B.G."/>
            <person name="Goodwin S.B."/>
            <person name="Spatafora J.W."/>
            <person name="Crous P.W."/>
            <person name="Grigoriev I.V."/>
        </authorList>
    </citation>
    <scope>NUCLEOTIDE SEQUENCE</scope>
    <source>
        <strain evidence="1">P77</strain>
    </source>
</reference>
<feature type="non-terminal residue" evidence="1">
    <location>
        <position position="101"/>
    </location>
</feature>
<feature type="non-terminal residue" evidence="1">
    <location>
        <position position="1"/>
    </location>
</feature>
<accession>A0A6A5K359</accession>
<dbReference type="OrthoDB" id="3744032at2759"/>
<gene>
    <name evidence="1" type="ORF">BDW02DRAFT_481194</name>
</gene>
<dbReference type="AlphaFoldDB" id="A0A6A5K359"/>
<evidence type="ECO:0000313" key="1">
    <source>
        <dbReference type="EMBL" id="KAF1831648.1"/>
    </source>
</evidence>
<name>A0A6A5K359_9PLEO</name>
<organism evidence="1 2">
    <name type="scientific">Decorospora gaudefroyi</name>
    <dbReference type="NCBI Taxonomy" id="184978"/>
    <lineage>
        <taxon>Eukaryota</taxon>
        <taxon>Fungi</taxon>
        <taxon>Dikarya</taxon>
        <taxon>Ascomycota</taxon>
        <taxon>Pezizomycotina</taxon>
        <taxon>Dothideomycetes</taxon>
        <taxon>Pleosporomycetidae</taxon>
        <taxon>Pleosporales</taxon>
        <taxon>Pleosporineae</taxon>
        <taxon>Pleosporaceae</taxon>
        <taxon>Decorospora</taxon>
    </lineage>
</organism>
<sequence length="101" mass="11672">RTSTLTLPGAGTTTLRNINQHWKIHDASLAVPYDLHPQGEHRANKWGSMFQTRLERLVSITWPTEMQEVKERMRDAVNYRCQGKASRVTYLTVADLTTVYR</sequence>
<dbReference type="Proteomes" id="UP000800040">
    <property type="component" value="Unassembled WGS sequence"/>
</dbReference>
<dbReference type="EMBL" id="ML975358">
    <property type="protein sequence ID" value="KAF1831648.1"/>
    <property type="molecule type" value="Genomic_DNA"/>
</dbReference>